<evidence type="ECO:0000313" key="2">
    <source>
        <dbReference type="RefSeq" id="XP_017034413.1"/>
    </source>
</evidence>
<organism evidence="1 2">
    <name type="scientific">Drosophila kikkawai</name>
    <name type="common">Fruit fly</name>
    <dbReference type="NCBI Taxonomy" id="30033"/>
    <lineage>
        <taxon>Eukaryota</taxon>
        <taxon>Metazoa</taxon>
        <taxon>Ecdysozoa</taxon>
        <taxon>Arthropoda</taxon>
        <taxon>Hexapoda</taxon>
        <taxon>Insecta</taxon>
        <taxon>Pterygota</taxon>
        <taxon>Neoptera</taxon>
        <taxon>Endopterygota</taxon>
        <taxon>Diptera</taxon>
        <taxon>Brachycera</taxon>
        <taxon>Muscomorpha</taxon>
        <taxon>Ephydroidea</taxon>
        <taxon>Drosophilidae</taxon>
        <taxon>Drosophila</taxon>
        <taxon>Sophophora</taxon>
    </lineage>
</organism>
<dbReference type="Proteomes" id="UP001652661">
    <property type="component" value="Chromosome 3R"/>
</dbReference>
<sequence>MSEEQSGGAQNIPEYCHYFKTLLVEELVLESDYRKLHYGQCSVIGRLRVAEHFRLENVCVRSLPQDCCLPEGALSLLLLGLTYDKATKQRVSNGCYCILRGEVVLCNVLRPKSPTLTARGIHEQLASLGQDSLAQQKLLSDLKLTHKPAIAVWFAQKIDATDELLSHRLEIRSLVHER</sequence>
<gene>
    <name evidence="2" type="primary">moi</name>
</gene>
<evidence type="ECO:0000313" key="1">
    <source>
        <dbReference type="Proteomes" id="UP001652661"/>
    </source>
</evidence>
<accession>A0A6P4JIK1</accession>
<protein>
    <submittedName>
        <fullName evidence="2">Protein modigliani</fullName>
    </submittedName>
</protein>
<name>A0A6P4JIK1_DROKI</name>
<reference evidence="2" key="1">
    <citation type="submission" date="2025-08" db="UniProtKB">
        <authorList>
            <consortium name="RefSeq"/>
        </authorList>
    </citation>
    <scope>IDENTIFICATION</scope>
    <source>
        <strain evidence="2">14028-0561.14</strain>
        <tissue evidence="2">Whole fly</tissue>
    </source>
</reference>
<dbReference type="AlphaFoldDB" id="A0A6P4JIK1"/>
<dbReference type="RefSeq" id="XP_017034413.1">
    <property type="nucleotide sequence ID" value="XM_017178924.3"/>
</dbReference>
<dbReference type="OrthoDB" id="8054762at2759"/>
<keyword evidence="1" id="KW-1185">Reference proteome</keyword>
<proteinExistence type="predicted"/>